<reference evidence="2" key="1">
    <citation type="journal article" date="2020" name="Stud. Mycol.">
        <title>101 Dothideomycetes genomes: a test case for predicting lifestyles and emergence of pathogens.</title>
        <authorList>
            <person name="Haridas S."/>
            <person name="Albert R."/>
            <person name="Binder M."/>
            <person name="Bloem J."/>
            <person name="Labutti K."/>
            <person name="Salamov A."/>
            <person name="Andreopoulos B."/>
            <person name="Baker S."/>
            <person name="Barry K."/>
            <person name="Bills G."/>
            <person name="Bluhm B."/>
            <person name="Cannon C."/>
            <person name="Castanera R."/>
            <person name="Culley D."/>
            <person name="Daum C."/>
            <person name="Ezra D."/>
            <person name="Gonzalez J."/>
            <person name="Henrissat B."/>
            <person name="Kuo A."/>
            <person name="Liang C."/>
            <person name="Lipzen A."/>
            <person name="Lutzoni F."/>
            <person name="Magnuson J."/>
            <person name="Mondo S."/>
            <person name="Nolan M."/>
            <person name="Ohm R."/>
            <person name="Pangilinan J."/>
            <person name="Park H.-J."/>
            <person name="Ramirez L."/>
            <person name="Alfaro M."/>
            <person name="Sun H."/>
            <person name="Tritt A."/>
            <person name="Yoshinaga Y."/>
            <person name="Zwiers L.-H."/>
            <person name="Turgeon B."/>
            <person name="Goodwin S."/>
            <person name="Spatafora J."/>
            <person name="Crous P."/>
            <person name="Grigoriev I."/>
        </authorList>
    </citation>
    <scope>NUCLEOTIDE SEQUENCE</scope>
    <source>
        <strain evidence="2">CBS 269.34</strain>
    </source>
</reference>
<dbReference type="AlphaFoldDB" id="A0A6A6QQM7"/>
<organism evidence="2 3">
    <name type="scientific">Lophium mytilinum</name>
    <dbReference type="NCBI Taxonomy" id="390894"/>
    <lineage>
        <taxon>Eukaryota</taxon>
        <taxon>Fungi</taxon>
        <taxon>Dikarya</taxon>
        <taxon>Ascomycota</taxon>
        <taxon>Pezizomycotina</taxon>
        <taxon>Dothideomycetes</taxon>
        <taxon>Pleosporomycetidae</taxon>
        <taxon>Mytilinidiales</taxon>
        <taxon>Mytilinidiaceae</taxon>
        <taxon>Lophium</taxon>
    </lineage>
</organism>
<name>A0A6A6QQM7_9PEZI</name>
<feature type="region of interest" description="Disordered" evidence="1">
    <location>
        <begin position="217"/>
        <end position="243"/>
    </location>
</feature>
<feature type="compositionally biased region" description="Low complexity" evidence="1">
    <location>
        <begin position="139"/>
        <end position="152"/>
    </location>
</feature>
<proteinExistence type="predicted"/>
<dbReference type="OrthoDB" id="10622479at2759"/>
<feature type="compositionally biased region" description="Acidic residues" evidence="1">
    <location>
        <begin position="221"/>
        <end position="231"/>
    </location>
</feature>
<evidence type="ECO:0000313" key="3">
    <source>
        <dbReference type="Proteomes" id="UP000799750"/>
    </source>
</evidence>
<protein>
    <submittedName>
        <fullName evidence="2">Uncharacterized protein</fullName>
    </submittedName>
</protein>
<gene>
    <name evidence="2" type="ORF">BU16DRAFT_539758</name>
</gene>
<keyword evidence="3" id="KW-1185">Reference proteome</keyword>
<evidence type="ECO:0000313" key="2">
    <source>
        <dbReference type="EMBL" id="KAF2494474.1"/>
    </source>
</evidence>
<accession>A0A6A6QQM7</accession>
<dbReference type="EMBL" id="MU004190">
    <property type="protein sequence ID" value="KAF2494474.1"/>
    <property type="molecule type" value="Genomic_DNA"/>
</dbReference>
<feature type="region of interest" description="Disordered" evidence="1">
    <location>
        <begin position="139"/>
        <end position="187"/>
    </location>
</feature>
<dbReference type="Proteomes" id="UP000799750">
    <property type="component" value="Unassembled WGS sequence"/>
</dbReference>
<evidence type="ECO:0000256" key="1">
    <source>
        <dbReference type="SAM" id="MobiDB-lite"/>
    </source>
</evidence>
<sequence length="243" mass="26203">MLDMTTAINCALEKPCEHAEFLRDIFGFVPPTPAPRPPTLVCYGPGACWFESAGGECPLPDLHRNPRPRPPSLLESLLAWMAAPKPLSLWCNGPGHCWFDSAGRECVHPQHYQIQPVTAPALPPTYHCLETFDQFDTTPPSMSAAPAFESAPEPAPPPASPSPLGSVPTSPRARSASPRRRSNSKGIDLRKVFGSRIGKCPDAAFRFAPVLAWSATAPIESGEEEEDDDASETSSVEFLGLDS</sequence>